<dbReference type="Pfam" id="PF13580">
    <property type="entry name" value="SIS_2"/>
    <property type="match status" value="1"/>
</dbReference>
<feature type="domain" description="SIS" evidence="1">
    <location>
        <begin position="18"/>
        <end position="145"/>
    </location>
</feature>
<name>A0ABT8LEY2_9BACT</name>
<dbReference type="Proteomes" id="UP001172083">
    <property type="component" value="Unassembled WGS sequence"/>
</dbReference>
<keyword evidence="3" id="KW-1185">Reference proteome</keyword>
<dbReference type="GO" id="GO:0016853">
    <property type="term" value="F:isomerase activity"/>
    <property type="evidence" value="ECO:0007669"/>
    <property type="project" value="UniProtKB-KW"/>
</dbReference>
<evidence type="ECO:0000313" key="3">
    <source>
        <dbReference type="Proteomes" id="UP001172083"/>
    </source>
</evidence>
<comment type="caution">
    <text evidence="2">The sequence shown here is derived from an EMBL/GenBank/DDBJ whole genome shotgun (WGS) entry which is preliminary data.</text>
</comment>
<dbReference type="EMBL" id="JAUJEB010000005">
    <property type="protein sequence ID" value="MDN5214911.1"/>
    <property type="molecule type" value="Genomic_DNA"/>
</dbReference>
<proteinExistence type="predicted"/>
<dbReference type="NCBIfam" id="NF002805">
    <property type="entry name" value="PRK02947.1"/>
    <property type="match status" value="1"/>
</dbReference>
<gene>
    <name evidence="2" type="ORF">QQ020_22715</name>
</gene>
<dbReference type="InterPro" id="IPR001347">
    <property type="entry name" value="SIS_dom"/>
</dbReference>
<dbReference type="SUPFAM" id="SSF53697">
    <property type="entry name" value="SIS domain"/>
    <property type="match status" value="1"/>
</dbReference>
<dbReference type="Gene3D" id="3.40.50.10490">
    <property type="entry name" value="Glucose-6-phosphate isomerase like protein, domain 1"/>
    <property type="match status" value="1"/>
</dbReference>
<accession>A0ABT8LEY2</accession>
<evidence type="ECO:0000259" key="1">
    <source>
        <dbReference type="Pfam" id="PF13580"/>
    </source>
</evidence>
<dbReference type="RefSeq" id="WP_346760249.1">
    <property type="nucleotide sequence ID" value="NZ_JAUJEB010000005.1"/>
</dbReference>
<evidence type="ECO:0000313" key="2">
    <source>
        <dbReference type="EMBL" id="MDN5214911.1"/>
    </source>
</evidence>
<reference evidence="2" key="1">
    <citation type="submission" date="2023-06" db="EMBL/GenBank/DDBJ databases">
        <title>Genomic of Agaribacillus aureum.</title>
        <authorList>
            <person name="Wang G."/>
        </authorList>
    </citation>
    <scope>NUCLEOTIDE SEQUENCE</scope>
    <source>
        <strain evidence="2">BMA12</strain>
    </source>
</reference>
<keyword evidence="2" id="KW-0413">Isomerase</keyword>
<protein>
    <submittedName>
        <fullName evidence="2">Sugar isomerase domain-containing protein</fullName>
    </submittedName>
</protein>
<sequence length="269" mass="29416">MDLTFPGQLDKIKAGLLAQEHLLKDVAGLYADAIESGGLVHLYANGHSRQSVEETVIRMGALTGFHPILADAIITFNDVVGPNGIRVDQFYEKVEGIGAMLLKEVQFGPKDVLTVITATGTTAAAVDMALEFSNCYPDLKIVGIASKVQSATVPPKHSSGKNLIHVIEENPNGYFIDNAMPFGDLSVKVDGQTGTYNVCPLSTVGAISVIQSLNELTIKTLDERGIRHHVLRNMHIENTQDNYDEWLDDQRKRYALATYNPNRVEPKSN</sequence>
<dbReference type="InterPro" id="IPR046348">
    <property type="entry name" value="SIS_dom_sf"/>
</dbReference>
<organism evidence="2 3">
    <name type="scientific">Agaribacillus aureus</name>
    <dbReference type="NCBI Taxonomy" id="3051825"/>
    <lineage>
        <taxon>Bacteria</taxon>
        <taxon>Pseudomonadati</taxon>
        <taxon>Bacteroidota</taxon>
        <taxon>Cytophagia</taxon>
        <taxon>Cytophagales</taxon>
        <taxon>Splendidivirgaceae</taxon>
        <taxon>Agaribacillus</taxon>
    </lineage>
</organism>